<gene>
    <name evidence="2" type="ORF">B0H65DRAFT_459764</name>
</gene>
<sequence>MNSLDTNDDKTRTQYRRYVLSSILQSFKDTRHGRRHTAAVTVLKRGHLSEVVATPPTSTTPPTLRFSAGQTVFLASVLLHLLHHRYTKRGLEGVLVLFFSFFLVFLGFCSILSILFFSAVLLFGSGFSAWAAYEGHKSRVLFSSCSFQHFGCWFFFPLFPFLQNLHVHTCFSFFCRRCRASGTRFGSLLDACQGLWWGIPRSG</sequence>
<organism evidence="2 3">
    <name type="scientific">Neurospora tetraspora</name>
    <dbReference type="NCBI Taxonomy" id="94610"/>
    <lineage>
        <taxon>Eukaryota</taxon>
        <taxon>Fungi</taxon>
        <taxon>Dikarya</taxon>
        <taxon>Ascomycota</taxon>
        <taxon>Pezizomycotina</taxon>
        <taxon>Sordariomycetes</taxon>
        <taxon>Sordariomycetidae</taxon>
        <taxon>Sordariales</taxon>
        <taxon>Sordariaceae</taxon>
        <taxon>Neurospora</taxon>
    </lineage>
</organism>
<accession>A0AAE0JLU2</accession>
<dbReference type="EMBL" id="JAUEPP010000002">
    <property type="protein sequence ID" value="KAK3352019.1"/>
    <property type="molecule type" value="Genomic_DNA"/>
</dbReference>
<evidence type="ECO:0000313" key="3">
    <source>
        <dbReference type="Proteomes" id="UP001278500"/>
    </source>
</evidence>
<proteinExistence type="predicted"/>
<name>A0AAE0JLU2_9PEZI</name>
<feature type="transmembrane region" description="Helical" evidence="1">
    <location>
        <begin position="94"/>
        <end position="120"/>
    </location>
</feature>
<dbReference type="Proteomes" id="UP001278500">
    <property type="component" value="Unassembled WGS sequence"/>
</dbReference>
<evidence type="ECO:0000313" key="2">
    <source>
        <dbReference type="EMBL" id="KAK3352019.1"/>
    </source>
</evidence>
<evidence type="ECO:0008006" key="4">
    <source>
        <dbReference type="Google" id="ProtNLM"/>
    </source>
</evidence>
<keyword evidence="1" id="KW-0472">Membrane</keyword>
<protein>
    <recommendedName>
        <fullName evidence="4">Transmembrane protein</fullName>
    </recommendedName>
</protein>
<keyword evidence="3" id="KW-1185">Reference proteome</keyword>
<keyword evidence="1" id="KW-0812">Transmembrane</keyword>
<reference evidence="2" key="1">
    <citation type="journal article" date="2023" name="Mol. Phylogenet. Evol.">
        <title>Genome-scale phylogeny and comparative genomics of the fungal order Sordariales.</title>
        <authorList>
            <person name="Hensen N."/>
            <person name="Bonometti L."/>
            <person name="Westerberg I."/>
            <person name="Brannstrom I.O."/>
            <person name="Guillou S."/>
            <person name="Cros-Aarteil S."/>
            <person name="Calhoun S."/>
            <person name="Haridas S."/>
            <person name="Kuo A."/>
            <person name="Mondo S."/>
            <person name="Pangilinan J."/>
            <person name="Riley R."/>
            <person name="LaButti K."/>
            <person name="Andreopoulos B."/>
            <person name="Lipzen A."/>
            <person name="Chen C."/>
            <person name="Yan M."/>
            <person name="Daum C."/>
            <person name="Ng V."/>
            <person name="Clum A."/>
            <person name="Steindorff A."/>
            <person name="Ohm R.A."/>
            <person name="Martin F."/>
            <person name="Silar P."/>
            <person name="Natvig D.O."/>
            <person name="Lalanne C."/>
            <person name="Gautier V."/>
            <person name="Ament-Velasquez S.L."/>
            <person name="Kruys A."/>
            <person name="Hutchinson M.I."/>
            <person name="Powell A.J."/>
            <person name="Barry K."/>
            <person name="Miller A.N."/>
            <person name="Grigoriev I.V."/>
            <person name="Debuchy R."/>
            <person name="Gladieux P."/>
            <person name="Hiltunen Thoren M."/>
            <person name="Johannesson H."/>
        </authorList>
    </citation>
    <scope>NUCLEOTIDE SEQUENCE</scope>
    <source>
        <strain evidence="2">CBS 560.94</strain>
    </source>
</reference>
<dbReference type="RefSeq" id="XP_062685314.1">
    <property type="nucleotide sequence ID" value="XM_062826480.1"/>
</dbReference>
<keyword evidence="1" id="KW-1133">Transmembrane helix</keyword>
<comment type="caution">
    <text evidence="2">The sequence shown here is derived from an EMBL/GenBank/DDBJ whole genome shotgun (WGS) entry which is preliminary data.</text>
</comment>
<evidence type="ECO:0000256" key="1">
    <source>
        <dbReference type="SAM" id="Phobius"/>
    </source>
</evidence>
<dbReference type="GeneID" id="87863634"/>
<dbReference type="AlphaFoldDB" id="A0AAE0JLU2"/>
<reference evidence="2" key="2">
    <citation type="submission" date="2023-06" db="EMBL/GenBank/DDBJ databases">
        <authorList>
            <consortium name="Lawrence Berkeley National Laboratory"/>
            <person name="Haridas S."/>
            <person name="Hensen N."/>
            <person name="Bonometti L."/>
            <person name="Westerberg I."/>
            <person name="Brannstrom I.O."/>
            <person name="Guillou S."/>
            <person name="Cros-Aarteil S."/>
            <person name="Calhoun S."/>
            <person name="Kuo A."/>
            <person name="Mondo S."/>
            <person name="Pangilinan J."/>
            <person name="Riley R."/>
            <person name="Labutti K."/>
            <person name="Andreopoulos B."/>
            <person name="Lipzen A."/>
            <person name="Chen C."/>
            <person name="Yanf M."/>
            <person name="Daum C."/>
            <person name="Ng V."/>
            <person name="Clum A."/>
            <person name="Steindorff A."/>
            <person name="Ohm R."/>
            <person name="Martin F."/>
            <person name="Silar P."/>
            <person name="Natvig D."/>
            <person name="Lalanne C."/>
            <person name="Gautier V."/>
            <person name="Ament-Velasquez S.L."/>
            <person name="Kruys A."/>
            <person name="Hutchinson M.I."/>
            <person name="Powell A.J."/>
            <person name="Barry K."/>
            <person name="Miller A.N."/>
            <person name="Grigoriev I.V."/>
            <person name="Debuchy R."/>
            <person name="Gladieux P."/>
            <person name="Thoren M.H."/>
            <person name="Johannesson H."/>
        </authorList>
    </citation>
    <scope>NUCLEOTIDE SEQUENCE</scope>
    <source>
        <strain evidence="2">CBS 560.94</strain>
    </source>
</reference>